<name>A0A7J7KFT3_BUGNE</name>
<evidence type="ECO:0000313" key="2">
    <source>
        <dbReference type="EMBL" id="KAF6037522.1"/>
    </source>
</evidence>
<comment type="caution">
    <text evidence="2">The sequence shown here is derived from an EMBL/GenBank/DDBJ whole genome shotgun (WGS) entry which is preliminary data.</text>
</comment>
<accession>A0A7J7KFT3</accession>
<dbReference type="Pfam" id="PF00629">
    <property type="entry name" value="MAM"/>
    <property type="match status" value="1"/>
</dbReference>
<dbReference type="SUPFAM" id="SSF49899">
    <property type="entry name" value="Concanavalin A-like lectins/glucanases"/>
    <property type="match status" value="1"/>
</dbReference>
<dbReference type="PROSITE" id="PS50060">
    <property type="entry name" value="MAM_2"/>
    <property type="match status" value="1"/>
</dbReference>
<dbReference type="InterPro" id="IPR051560">
    <property type="entry name" value="MAM_domain-containing"/>
</dbReference>
<dbReference type="InterPro" id="IPR013320">
    <property type="entry name" value="ConA-like_dom_sf"/>
</dbReference>
<dbReference type="Proteomes" id="UP000593567">
    <property type="component" value="Unassembled WGS sequence"/>
</dbReference>
<evidence type="ECO:0000313" key="3">
    <source>
        <dbReference type="Proteomes" id="UP000593567"/>
    </source>
</evidence>
<sequence>MLKQSMISGHYAYVESSNRQRGDKAVLYSPLMTEGVSELQCLRFWYHMYGKNTGTLQVGPVAPPDIIQ</sequence>
<protein>
    <recommendedName>
        <fullName evidence="1">MAM domain-containing protein</fullName>
    </recommendedName>
</protein>
<reference evidence="2" key="1">
    <citation type="submission" date="2020-06" db="EMBL/GenBank/DDBJ databases">
        <title>Draft genome of Bugula neritina, a colonial animal packing powerful symbionts and potential medicines.</title>
        <authorList>
            <person name="Rayko M."/>
        </authorList>
    </citation>
    <scope>NUCLEOTIDE SEQUENCE [LARGE SCALE GENOMIC DNA]</scope>
    <source>
        <strain evidence="2">Kwan_BN1</strain>
    </source>
</reference>
<organism evidence="2 3">
    <name type="scientific">Bugula neritina</name>
    <name type="common">Brown bryozoan</name>
    <name type="synonym">Sertularia neritina</name>
    <dbReference type="NCBI Taxonomy" id="10212"/>
    <lineage>
        <taxon>Eukaryota</taxon>
        <taxon>Metazoa</taxon>
        <taxon>Spiralia</taxon>
        <taxon>Lophotrochozoa</taxon>
        <taxon>Bryozoa</taxon>
        <taxon>Gymnolaemata</taxon>
        <taxon>Cheilostomatida</taxon>
        <taxon>Flustrina</taxon>
        <taxon>Buguloidea</taxon>
        <taxon>Bugulidae</taxon>
        <taxon>Bugula</taxon>
    </lineage>
</organism>
<dbReference type="EMBL" id="VXIV02000556">
    <property type="protein sequence ID" value="KAF6037522.1"/>
    <property type="molecule type" value="Genomic_DNA"/>
</dbReference>
<dbReference type="CDD" id="cd06263">
    <property type="entry name" value="MAM"/>
    <property type="match status" value="1"/>
</dbReference>
<dbReference type="Gene3D" id="2.60.120.200">
    <property type="match status" value="1"/>
</dbReference>
<dbReference type="GO" id="GO:0016020">
    <property type="term" value="C:membrane"/>
    <property type="evidence" value="ECO:0007669"/>
    <property type="project" value="InterPro"/>
</dbReference>
<dbReference type="PANTHER" id="PTHR23282">
    <property type="entry name" value="APICAL ENDOSOMAL GLYCOPROTEIN PRECURSOR"/>
    <property type="match status" value="1"/>
</dbReference>
<dbReference type="AlphaFoldDB" id="A0A7J7KFT3"/>
<gene>
    <name evidence="2" type="ORF">EB796_004169</name>
</gene>
<keyword evidence="3" id="KW-1185">Reference proteome</keyword>
<feature type="domain" description="MAM" evidence="1">
    <location>
        <begin position="1"/>
        <end position="52"/>
    </location>
</feature>
<dbReference type="InterPro" id="IPR000998">
    <property type="entry name" value="MAM_dom"/>
</dbReference>
<dbReference type="OrthoDB" id="6107927at2759"/>
<proteinExistence type="predicted"/>
<dbReference type="PANTHER" id="PTHR23282:SF142">
    <property type="entry name" value="MAM DOMAIN-CONTAINING PROTEIN"/>
    <property type="match status" value="1"/>
</dbReference>
<evidence type="ECO:0000259" key="1">
    <source>
        <dbReference type="PROSITE" id="PS50060"/>
    </source>
</evidence>